<keyword evidence="2" id="KW-1185">Reference proteome</keyword>
<evidence type="ECO:0000313" key="1">
    <source>
        <dbReference type="EMBL" id="VEE99352.1"/>
    </source>
</evidence>
<proteinExistence type="predicted"/>
<evidence type="ECO:0000313" key="2">
    <source>
        <dbReference type="Proteomes" id="UP000279284"/>
    </source>
</evidence>
<organism evidence="1 2">
    <name type="scientific">Neisseria canis</name>
    <dbReference type="NCBI Taxonomy" id="493"/>
    <lineage>
        <taxon>Bacteria</taxon>
        <taxon>Pseudomonadati</taxon>
        <taxon>Pseudomonadota</taxon>
        <taxon>Betaproteobacteria</taxon>
        <taxon>Neisseriales</taxon>
        <taxon>Neisseriaceae</taxon>
        <taxon>Neisseria</taxon>
    </lineage>
</organism>
<sequence>MKKQLPILLLLAILPVSKAEPHISYPREVAVFIKHAEDCEHFVGEFDPDLPQKEQRRIANTAQRVCAAAGKQYRNLSVNIKATPESAKCCSNIPISRITTNTLRIGQCLSEHIQGVDHELAG</sequence>
<dbReference type="RefSeq" id="WP_126326493.1">
    <property type="nucleotide sequence ID" value="NZ_CAUJPY010000002.1"/>
</dbReference>
<name>A0A3S4NGH2_9NEIS</name>
<dbReference type="AlphaFoldDB" id="A0A3S4NGH2"/>
<dbReference type="Proteomes" id="UP000279284">
    <property type="component" value="Chromosome"/>
</dbReference>
<dbReference type="KEGG" id="nci:NCTC10296_00296"/>
<protein>
    <submittedName>
        <fullName evidence="1">Uncharacterized protein</fullName>
    </submittedName>
</protein>
<dbReference type="OrthoDB" id="7284504at2"/>
<reference evidence="1 2" key="1">
    <citation type="submission" date="2018-12" db="EMBL/GenBank/DDBJ databases">
        <authorList>
            <consortium name="Pathogen Informatics"/>
        </authorList>
    </citation>
    <scope>NUCLEOTIDE SEQUENCE [LARGE SCALE GENOMIC DNA]</scope>
    <source>
        <strain evidence="1 2">NCTC10296</strain>
    </source>
</reference>
<gene>
    <name evidence="1" type="ORF">NCTC10296_00296</name>
</gene>
<accession>A0A3S4NGH2</accession>
<dbReference type="EMBL" id="LR134313">
    <property type="protein sequence ID" value="VEE99352.1"/>
    <property type="molecule type" value="Genomic_DNA"/>
</dbReference>